<evidence type="ECO:0000313" key="3">
    <source>
        <dbReference type="Proteomes" id="UP000030645"/>
    </source>
</evidence>
<evidence type="ECO:0000313" key="2">
    <source>
        <dbReference type="EMBL" id="EXB29020.1"/>
    </source>
</evidence>
<gene>
    <name evidence="2" type="ORF">L484_018437</name>
</gene>
<dbReference type="AlphaFoldDB" id="W9QD76"/>
<dbReference type="Proteomes" id="UP000030645">
    <property type="component" value="Unassembled WGS sequence"/>
</dbReference>
<sequence>MVRRGDRQSSGEGGRCTNCGVSSRKKRKDRLGGLGGLSVTLNKGDISTEKVISRSQDANNKLVFFEGCYYAFDLEDLLEWN</sequence>
<protein>
    <submittedName>
        <fullName evidence="2">Uncharacterized protein</fullName>
    </submittedName>
</protein>
<dbReference type="EMBL" id="KE343428">
    <property type="protein sequence ID" value="EXB29020.1"/>
    <property type="molecule type" value="Genomic_DNA"/>
</dbReference>
<organism evidence="2 3">
    <name type="scientific">Morus notabilis</name>
    <dbReference type="NCBI Taxonomy" id="981085"/>
    <lineage>
        <taxon>Eukaryota</taxon>
        <taxon>Viridiplantae</taxon>
        <taxon>Streptophyta</taxon>
        <taxon>Embryophyta</taxon>
        <taxon>Tracheophyta</taxon>
        <taxon>Spermatophyta</taxon>
        <taxon>Magnoliopsida</taxon>
        <taxon>eudicotyledons</taxon>
        <taxon>Gunneridae</taxon>
        <taxon>Pentapetalae</taxon>
        <taxon>rosids</taxon>
        <taxon>fabids</taxon>
        <taxon>Rosales</taxon>
        <taxon>Moraceae</taxon>
        <taxon>Moreae</taxon>
        <taxon>Morus</taxon>
    </lineage>
</organism>
<evidence type="ECO:0000256" key="1">
    <source>
        <dbReference type="SAM" id="MobiDB-lite"/>
    </source>
</evidence>
<name>W9QD76_9ROSA</name>
<accession>W9QD76</accession>
<feature type="region of interest" description="Disordered" evidence="1">
    <location>
        <begin position="1"/>
        <end position="33"/>
    </location>
</feature>
<proteinExistence type="predicted"/>
<keyword evidence="3" id="KW-1185">Reference proteome</keyword>
<reference evidence="3" key="1">
    <citation type="submission" date="2013-01" db="EMBL/GenBank/DDBJ databases">
        <title>Draft Genome Sequence of a Mulberry Tree, Morus notabilis C.K. Schneid.</title>
        <authorList>
            <person name="He N."/>
            <person name="Zhao S."/>
        </authorList>
    </citation>
    <scope>NUCLEOTIDE SEQUENCE</scope>
</reference>